<proteinExistence type="predicted"/>
<evidence type="ECO:0000313" key="1">
    <source>
        <dbReference type="EMBL" id="KKL62784.1"/>
    </source>
</evidence>
<sequence>MEEMSDTRFMKADEKRRVLRQWERFLKGGLKRELFTKALYNHLIQHCSFIAHYNLGGFYETYFLAGDDIATFFSQFDGRRGGGSPPSVEYGMSWVTGEYEDINREMIAVATRWIPGILKSAAATQRIADVSQAQALLAKHGMAL</sequence>
<name>A0A0F9DM94_9ZZZZ</name>
<protein>
    <submittedName>
        <fullName evidence="1">Uncharacterized protein</fullName>
    </submittedName>
</protein>
<gene>
    <name evidence="1" type="ORF">LCGC14_2181750</name>
</gene>
<organism evidence="1">
    <name type="scientific">marine sediment metagenome</name>
    <dbReference type="NCBI Taxonomy" id="412755"/>
    <lineage>
        <taxon>unclassified sequences</taxon>
        <taxon>metagenomes</taxon>
        <taxon>ecological metagenomes</taxon>
    </lineage>
</organism>
<comment type="caution">
    <text evidence="1">The sequence shown here is derived from an EMBL/GenBank/DDBJ whole genome shotgun (WGS) entry which is preliminary data.</text>
</comment>
<reference evidence="1" key="1">
    <citation type="journal article" date="2015" name="Nature">
        <title>Complex archaea that bridge the gap between prokaryotes and eukaryotes.</title>
        <authorList>
            <person name="Spang A."/>
            <person name="Saw J.H."/>
            <person name="Jorgensen S.L."/>
            <person name="Zaremba-Niedzwiedzka K."/>
            <person name="Martijn J."/>
            <person name="Lind A.E."/>
            <person name="van Eijk R."/>
            <person name="Schleper C."/>
            <person name="Guy L."/>
            <person name="Ettema T.J."/>
        </authorList>
    </citation>
    <scope>NUCLEOTIDE SEQUENCE</scope>
</reference>
<accession>A0A0F9DM94</accession>
<dbReference type="EMBL" id="LAZR01028383">
    <property type="protein sequence ID" value="KKL62784.1"/>
    <property type="molecule type" value="Genomic_DNA"/>
</dbReference>
<dbReference type="AlphaFoldDB" id="A0A0F9DM94"/>